<dbReference type="SMART" id="SM00248">
    <property type="entry name" value="ANK"/>
    <property type="match status" value="7"/>
</dbReference>
<feature type="transmembrane region" description="Helical" evidence="9">
    <location>
        <begin position="636"/>
        <end position="660"/>
    </location>
</feature>
<gene>
    <name evidence="11" type="ORF">U9M48_012524</name>
</gene>
<dbReference type="Pfam" id="PF12796">
    <property type="entry name" value="Ank_2"/>
    <property type="match status" value="2"/>
</dbReference>
<feature type="transmembrane region" description="Helical" evidence="9">
    <location>
        <begin position="752"/>
        <end position="769"/>
    </location>
</feature>
<feature type="repeat" description="ANK" evidence="7">
    <location>
        <begin position="138"/>
        <end position="160"/>
    </location>
</feature>
<feature type="region of interest" description="Disordered" evidence="8">
    <location>
        <begin position="280"/>
        <end position="320"/>
    </location>
</feature>
<dbReference type="PROSITE" id="PS50297">
    <property type="entry name" value="ANK_REP_REGION"/>
    <property type="match status" value="1"/>
</dbReference>
<keyword evidence="3" id="KW-0677">Repeat</keyword>
<evidence type="ECO:0000256" key="3">
    <source>
        <dbReference type="ARBA" id="ARBA00022737"/>
    </source>
</evidence>
<accession>A0AAQ3SYF5</accession>
<evidence type="ECO:0000256" key="1">
    <source>
        <dbReference type="ARBA" id="ARBA00004141"/>
    </source>
</evidence>
<sequence>MASSNTRQSDSSLQAAVENAVAAETTHTAMDPELLMAANNGDHRHLRRLLGWEEDQAALAERLSLASPATAAAIVVDIGRRATTSSAILQGVTPDGDSALHAVAASGDGDGHLESARVIHGAGAAGAGHLLLGARNRAGSTPVHRAARAGNVQMLSLLIELARAEDGVEPILRTQNSVGETALHEAIRGDHAGAVDVLMAADPHLACHHRVDAASPLFLAVSLCRYGMARKLYERDDQLSYSGPAGQNALHAAVLRSEGTQVYLSDQELLFSIDYQKRNSESSSSEQQRRRIPRVEMTSSRGGGDDSVQGARGPPLLPATLLAPTSAASSRHCQLAEMVELLIRWNTQLIKQRDQYGNTPLHFALSVLESHPHGMLPLYAVPVIKGKGITTFLNIEEPPLEVTRLLLEADARSAYESDKKGSFPIHIAASSNRLSAIIILVTRYPGCASLRDADGRTFLHIAVKNKRFDIVLYACQTPMFSSILNAQDNEGNSALHLAVETGNLLIFACLFVNKHVDLNLLNNKQHTPREISISSIPTGLYCFLNSRIMIQEALMSANATCGICRRDGDVEEEHNPQLQAANDEKGSKVVSDSTQFLSFGIVLVITMAFGATFALPGGYKSDEGTPALARTKQFQGFLMANALAFLCSTLAIISLSFAGTPTVELPMRYTQYNLSIFLALNAVGSLATAFIIALYVMITPVAAITCIAIIVVVVSTTILYSPTLVEKLSILLLVLCVRIGMLPVLRSSISKLMLFTCWPLIVIIVWQEYCAWRHL</sequence>
<feature type="transmembrane region" description="Helical" evidence="9">
    <location>
        <begin position="672"/>
        <end position="694"/>
    </location>
</feature>
<evidence type="ECO:0000256" key="8">
    <source>
        <dbReference type="SAM" id="MobiDB-lite"/>
    </source>
</evidence>
<keyword evidence="4 9" id="KW-1133">Transmembrane helix</keyword>
<feature type="transmembrane region" description="Helical" evidence="9">
    <location>
        <begin position="596"/>
        <end position="615"/>
    </location>
</feature>
<dbReference type="SUPFAM" id="SSF48403">
    <property type="entry name" value="Ankyrin repeat"/>
    <property type="match status" value="2"/>
</dbReference>
<organism evidence="11 12">
    <name type="scientific">Paspalum notatum var. saurae</name>
    <dbReference type="NCBI Taxonomy" id="547442"/>
    <lineage>
        <taxon>Eukaryota</taxon>
        <taxon>Viridiplantae</taxon>
        <taxon>Streptophyta</taxon>
        <taxon>Embryophyta</taxon>
        <taxon>Tracheophyta</taxon>
        <taxon>Spermatophyta</taxon>
        <taxon>Magnoliopsida</taxon>
        <taxon>Liliopsida</taxon>
        <taxon>Poales</taxon>
        <taxon>Poaceae</taxon>
        <taxon>PACMAD clade</taxon>
        <taxon>Panicoideae</taxon>
        <taxon>Andropogonodae</taxon>
        <taxon>Paspaleae</taxon>
        <taxon>Paspalinae</taxon>
        <taxon>Paspalum</taxon>
    </lineage>
</organism>
<reference evidence="11 12" key="1">
    <citation type="submission" date="2024-02" db="EMBL/GenBank/DDBJ databases">
        <title>High-quality chromosome-scale genome assembly of Pensacola bahiagrass (Paspalum notatum Flugge var. saurae).</title>
        <authorList>
            <person name="Vega J.M."/>
            <person name="Podio M."/>
            <person name="Orjuela J."/>
            <person name="Siena L.A."/>
            <person name="Pessino S.C."/>
            <person name="Combes M.C."/>
            <person name="Mariac C."/>
            <person name="Albertini E."/>
            <person name="Pupilli F."/>
            <person name="Ortiz J.P.A."/>
            <person name="Leblanc O."/>
        </authorList>
    </citation>
    <scope>NUCLEOTIDE SEQUENCE [LARGE SCALE GENOMIC DNA]</scope>
    <source>
        <strain evidence="11">R1</strain>
        <tissue evidence="11">Leaf</tissue>
    </source>
</reference>
<name>A0AAQ3SYF5_PASNO</name>
<feature type="repeat" description="ANK" evidence="7">
    <location>
        <begin position="490"/>
        <end position="523"/>
    </location>
</feature>
<evidence type="ECO:0000256" key="2">
    <source>
        <dbReference type="ARBA" id="ARBA00022692"/>
    </source>
</evidence>
<dbReference type="InterPro" id="IPR026961">
    <property type="entry name" value="PGG_dom"/>
</dbReference>
<dbReference type="InterPro" id="IPR002110">
    <property type="entry name" value="Ankyrin_rpt"/>
</dbReference>
<evidence type="ECO:0000259" key="10">
    <source>
        <dbReference type="Pfam" id="PF13962"/>
    </source>
</evidence>
<dbReference type="Gene3D" id="1.25.40.20">
    <property type="entry name" value="Ankyrin repeat-containing domain"/>
    <property type="match status" value="3"/>
</dbReference>
<protein>
    <recommendedName>
        <fullName evidence="10">PGG domain-containing protein</fullName>
    </recommendedName>
</protein>
<evidence type="ECO:0000256" key="9">
    <source>
        <dbReference type="SAM" id="Phobius"/>
    </source>
</evidence>
<comment type="subcellular location">
    <subcellularLocation>
        <location evidence="1">Membrane</location>
        <topology evidence="1">Multi-pass membrane protein</topology>
    </subcellularLocation>
</comment>
<evidence type="ECO:0000256" key="6">
    <source>
        <dbReference type="ARBA" id="ARBA00023136"/>
    </source>
</evidence>
<dbReference type="PROSITE" id="PS50088">
    <property type="entry name" value="ANK_REPEAT"/>
    <property type="match status" value="2"/>
</dbReference>
<dbReference type="InterPro" id="IPR036770">
    <property type="entry name" value="Ankyrin_rpt-contain_sf"/>
</dbReference>
<dbReference type="PANTHER" id="PTHR24186">
    <property type="entry name" value="PROTEIN PHOSPHATASE 1 REGULATORY SUBUNIT"/>
    <property type="match status" value="1"/>
</dbReference>
<dbReference type="Proteomes" id="UP001341281">
    <property type="component" value="Chromosome 03"/>
</dbReference>
<keyword evidence="6 9" id="KW-0472">Membrane</keyword>
<dbReference type="Pfam" id="PF13962">
    <property type="entry name" value="PGG"/>
    <property type="match status" value="1"/>
</dbReference>
<proteinExistence type="predicted"/>
<evidence type="ECO:0000256" key="5">
    <source>
        <dbReference type="ARBA" id="ARBA00023043"/>
    </source>
</evidence>
<keyword evidence="12" id="KW-1185">Reference proteome</keyword>
<evidence type="ECO:0000256" key="7">
    <source>
        <dbReference type="PROSITE-ProRule" id="PRU00023"/>
    </source>
</evidence>
<feature type="transmembrane region" description="Helical" evidence="9">
    <location>
        <begin position="728"/>
        <end position="745"/>
    </location>
</feature>
<evidence type="ECO:0000313" key="11">
    <source>
        <dbReference type="EMBL" id="WVZ62824.1"/>
    </source>
</evidence>
<dbReference type="EMBL" id="CP144747">
    <property type="protein sequence ID" value="WVZ62824.1"/>
    <property type="molecule type" value="Genomic_DNA"/>
</dbReference>
<keyword evidence="5 7" id="KW-0040">ANK repeat</keyword>
<evidence type="ECO:0000313" key="12">
    <source>
        <dbReference type="Proteomes" id="UP001341281"/>
    </source>
</evidence>
<dbReference type="GO" id="GO:0005886">
    <property type="term" value="C:plasma membrane"/>
    <property type="evidence" value="ECO:0007669"/>
    <property type="project" value="TreeGrafter"/>
</dbReference>
<dbReference type="AlphaFoldDB" id="A0AAQ3SYF5"/>
<feature type="transmembrane region" description="Helical" evidence="9">
    <location>
        <begin position="701"/>
        <end position="722"/>
    </location>
</feature>
<evidence type="ECO:0000256" key="4">
    <source>
        <dbReference type="ARBA" id="ARBA00022989"/>
    </source>
</evidence>
<dbReference type="PANTHER" id="PTHR24186:SF50">
    <property type="entry name" value="ANKYRIN REPEAT-CONTAINING PROTEIN ITN1-LIKE ISOFORM X1"/>
    <property type="match status" value="1"/>
</dbReference>
<keyword evidence="2 9" id="KW-0812">Transmembrane</keyword>
<feature type="domain" description="PGG" evidence="10">
    <location>
        <begin position="591"/>
        <end position="696"/>
    </location>
</feature>